<evidence type="ECO:0000313" key="8">
    <source>
        <dbReference type="EMBL" id="SCM81650.1"/>
    </source>
</evidence>
<dbReference type="InterPro" id="IPR015421">
    <property type="entry name" value="PyrdxlP-dep_Trfase_major"/>
</dbReference>
<accession>A0A212LW05</accession>
<dbReference type="PANTHER" id="PTHR46383:SF1">
    <property type="entry name" value="ASPARTATE AMINOTRANSFERASE"/>
    <property type="match status" value="1"/>
</dbReference>
<evidence type="ECO:0000256" key="2">
    <source>
        <dbReference type="ARBA" id="ARBA00007441"/>
    </source>
</evidence>
<evidence type="ECO:0000256" key="6">
    <source>
        <dbReference type="RuleBase" id="RU000481"/>
    </source>
</evidence>
<dbReference type="AlphaFoldDB" id="A0A212LW05"/>
<dbReference type="GO" id="GO:0030170">
    <property type="term" value="F:pyridoxal phosphate binding"/>
    <property type="evidence" value="ECO:0007669"/>
    <property type="project" value="InterPro"/>
</dbReference>
<gene>
    <name evidence="8" type="primary">aspC</name>
    <name evidence="8" type="ORF">KL86SPO_40134</name>
</gene>
<comment type="similarity">
    <text evidence="2 6">Belongs to the class-I pyridoxal-phosphate-dependent aminotransferase family.</text>
</comment>
<dbReference type="InterPro" id="IPR004838">
    <property type="entry name" value="NHTrfase_class1_PyrdxlP-BS"/>
</dbReference>
<evidence type="ECO:0000256" key="3">
    <source>
        <dbReference type="ARBA" id="ARBA00022576"/>
    </source>
</evidence>
<dbReference type="SUPFAM" id="SSF53383">
    <property type="entry name" value="PLP-dependent transferases"/>
    <property type="match status" value="1"/>
</dbReference>
<protein>
    <recommendedName>
        <fullName evidence="6">Aminotransferase</fullName>
        <ecNumber evidence="6">2.6.1.-</ecNumber>
    </recommendedName>
</protein>
<comment type="cofactor">
    <cofactor evidence="1 6">
        <name>pyridoxal 5'-phosphate</name>
        <dbReference type="ChEBI" id="CHEBI:597326"/>
    </cofactor>
</comment>
<dbReference type="PANTHER" id="PTHR46383">
    <property type="entry name" value="ASPARTATE AMINOTRANSFERASE"/>
    <property type="match status" value="1"/>
</dbReference>
<dbReference type="EC" id="2.6.1.-" evidence="6"/>
<dbReference type="Gene3D" id="3.90.1150.10">
    <property type="entry name" value="Aspartate Aminotransferase, domain 1"/>
    <property type="match status" value="1"/>
</dbReference>
<dbReference type="GO" id="GO:0008483">
    <property type="term" value="F:transaminase activity"/>
    <property type="evidence" value="ECO:0007669"/>
    <property type="project" value="UniProtKB-KW"/>
</dbReference>
<dbReference type="InterPro" id="IPR015422">
    <property type="entry name" value="PyrdxlP-dep_Trfase_small"/>
</dbReference>
<dbReference type="CDD" id="cd00609">
    <property type="entry name" value="AAT_like"/>
    <property type="match status" value="1"/>
</dbReference>
<dbReference type="RefSeq" id="WP_288184617.1">
    <property type="nucleotide sequence ID" value="NZ_LT608335.1"/>
</dbReference>
<dbReference type="PROSITE" id="PS00105">
    <property type="entry name" value="AA_TRANSFER_CLASS_1"/>
    <property type="match status" value="1"/>
</dbReference>
<feature type="domain" description="Aminotransferase class I/classII large" evidence="7">
    <location>
        <begin position="31"/>
        <end position="389"/>
    </location>
</feature>
<reference evidence="8" key="1">
    <citation type="submission" date="2016-08" db="EMBL/GenBank/DDBJ databases">
        <authorList>
            <person name="Seilhamer J.J."/>
        </authorList>
    </citation>
    <scope>NUCLEOTIDE SEQUENCE</scope>
    <source>
        <strain evidence="8">86</strain>
    </source>
</reference>
<keyword evidence="3 6" id="KW-0032">Aminotransferase</keyword>
<name>A0A212LW05_9FIRM</name>
<evidence type="ECO:0000256" key="4">
    <source>
        <dbReference type="ARBA" id="ARBA00022679"/>
    </source>
</evidence>
<keyword evidence="5" id="KW-0663">Pyridoxal phosphate</keyword>
<evidence type="ECO:0000256" key="1">
    <source>
        <dbReference type="ARBA" id="ARBA00001933"/>
    </source>
</evidence>
<dbReference type="InterPro" id="IPR015424">
    <property type="entry name" value="PyrdxlP-dep_Trfase"/>
</dbReference>
<keyword evidence="4 6" id="KW-0808">Transferase</keyword>
<dbReference type="EMBL" id="FMJE01000004">
    <property type="protein sequence ID" value="SCM81650.1"/>
    <property type="molecule type" value="Genomic_DNA"/>
</dbReference>
<organism evidence="8">
    <name type="scientific">uncultured Sporomusa sp</name>
    <dbReference type="NCBI Taxonomy" id="307249"/>
    <lineage>
        <taxon>Bacteria</taxon>
        <taxon>Bacillati</taxon>
        <taxon>Bacillota</taxon>
        <taxon>Negativicutes</taxon>
        <taxon>Selenomonadales</taxon>
        <taxon>Sporomusaceae</taxon>
        <taxon>Sporomusa</taxon>
        <taxon>environmental samples</taxon>
    </lineage>
</organism>
<dbReference type="FunFam" id="3.40.640.10:FF:000033">
    <property type="entry name" value="Aspartate aminotransferase"/>
    <property type="match status" value="1"/>
</dbReference>
<sequence length="396" mass="43547">MKLAHRLTQLGTENAFEVLNEVNRLKTAGRDIISFAIGEPDFDTPEHIKQAGITAIQDNFTHYSPSAGILPLREAIAGYIAKTRSLCVNHDEVVVTPGGKPIIYYVLHALVDPGDEVIYPNPGFPIYESVIRFTGGIPVPVPILEEKDFSIDTAELEKLITPKTKLIILNSPHNPTGGMLTAKDLAHIADLARRHDLWVLSDEIYSRITYGGTFGSISSLPGMQERTIILDGFSKTYAMTGWRLGYGVMNKELAVHIARLITNCESCTNTFVQLGGLEALTGPQDFVNSMVDEFKARRDLIAAGLNSIPGFSCKIPNGAFYVFPNVTEACRRLGLPDSKALQQHLLYNANVAVLPRSAFGKRNSGETQEYLRFSYATSCDSIAEGLERIEKAMRLS</sequence>
<evidence type="ECO:0000256" key="5">
    <source>
        <dbReference type="ARBA" id="ARBA00022898"/>
    </source>
</evidence>
<dbReference type="Gene3D" id="3.40.640.10">
    <property type="entry name" value="Type I PLP-dependent aspartate aminotransferase-like (Major domain)"/>
    <property type="match status" value="1"/>
</dbReference>
<evidence type="ECO:0000259" key="7">
    <source>
        <dbReference type="Pfam" id="PF00155"/>
    </source>
</evidence>
<dbReference type="Pfam" id="PF00155">
    <property type="entry name" value="Aminotran_1_2"/>
    <property type="match status" value="1"/>
</dbReference>
<dbReference type="GO" id="GO:0006520">
    <property type="term" value="P:amino acid metabolic process"/>
    <property type="evidence" value="ECO:0007669"/>
    <property type="project" value="InterPro"/>
</dbReference>
<dbReference type="InterPro" id="IPR050596">
    <property type="entry name" value="AspAT/PAT-like"/>
</dbReference>
<dbReference type="InterPro" id="IPR004839">
    <property type="entry name" value="Aminotransferase_I/II_large"/>
</dbReference>
<proteinExistence type="inferred from homology"/>